<name>A0A9N9IEY3_9GLOM</name>
<comment type="caution">
    <text evidence="1">The sequence shown here is derived from an EMBL/GenBank/DDBJ whole genome shotgun (WGS) entry which is preliminary data.</text>
</comment>
<keyword evidence="2" id="KW-1185">Reference proteome</keyword>
<proteinExistence type="predicted"/>
<protein>
    <submittedName>
        <fullName evidence="1">5248_t:CDS:1</fullName>
    </submittedName>
</protein>
<reference evidence="1" key="1">
    <citation type="submission" date="2021-06" db="EMBL/GenBank/DDBJ databases">
        <authorList>
            <person name="Kallberg Y."/>
            <person name="Tangrot J."/>
            <person name="Rosling A."/>
        </authorList>
    </citation>
    <scope>NUCLEOTIDE SEQUENCE</scope>
    <source>
        <strain evidence="1">CL551</strain>
    </source>
</reference>
<dbReference type="EMBL" id="CAJVPV010027497">
    <property type="protein sequence ID" value="CAG8734235.1"/>
    <property type="molecule type" value="Genomic_DNA"/>
</dbReference>
<dbReference type="AlphaFoldDB" id="A0A9N9IEY3"/>
<gene>
    <name evidence="1" type="ORF">AMORRO_LOCUS14253</name>
</gene>
<evidence type="ECO:0000313" key="1">
    <source>
        <dbReference type="EMBL" id="CAG8734235.1"/>
    </source>
</evidence>
<sequence>SYSFTKIVHRFVEDASSLETFHVLVLNQRLTVTHGGHETIE</sequence>
<organism evidence="1 2">
    <name type="scientific">Acaulospora morrowiae</name>
    <dbReference type="NCBI Taxonomy" id="94023"/>
    <lineage>
        <taxon>Eukaryota</taxon>
        <taxon>Fungi</taxon>
        <taxon>Fungi incertae sedis</taxon>
        <taxon>Mucoromycota</taxon>
        <taxon>Glomeromycotina</taxon>
        <taxon>Glomeromycetes</taxon>
        <taxon>Diversisporales</taxon>
        <taxon>Acaulosporaceae</taxon>
        <taxon>Acaulospora</taxon>
    </lineage>
</organism>
<accession>A0A9N9IEY3</accession>
<evidence type="ECO:0000313" key="2">
    <source>
        <dbReference type="Proteomes" id="UP000789342"/>
    </source>
</evidence>
<dbReference type="Proteomes" id="UP000789342">
    <property type="component" value="Unassembled WGS sequence"/>
</dbReference>
<feature type="non-terminal residue" evidence="1">
    <location>
        <position position="41"/>
    </location>
</feature>
<feature type="non-terminal residue" evidence="1">
    <location>
        <position position="1"/>
    </location>
</feature>